<dbReference type="EC" id="5.6.2.4" evidence="7"/>
<accession>A0A246BHC2</accession>
<feature type="binding site" evidence="9">
    <location>
        <begin position="21"/>
        <end position="28"/>
    </location>
    <ligand>
        <name>ATP</name>
        <dbReference type="ChEBI" id="CHEBI:30616"/>
    </ligand>
</feature>
<dbReference type="InterPro" id="IPR014017">
    <property type="entry name" value="DNA_helicase_UvrD-like_C"/>
</dbReference>
<keyword evidence="1 9" id="KW-0547">Nucleotide-binding</keyword>
<sequence>MSLTDAQRAAAHAPGSVTVMAGAGSGKTHMLVSRYLHHLDTLSPLQVVATTFTEKAAAELRARIRRGVLASRPGDLDTLAELEAAQIGTIHALCARIVRDHPSAAGVRPDAAVLDAGQARVWRSRHLRAALAQLPTRTFRHLPFTRVAALLPALLDDPLLTRRAFDVGRGPWEDWAQRARTDAYVALTGDPAWQGAVATLHAHAGEAGDRIEDVRQRALTLLDDLAGPDPSGAAEALIALPLTGGSAKAWPGGALPLVKEAVKTLRAQLSSALDAGLLMLAPGSTDEWLAAALPDLEAAFTHVQEQLGELKRRAGLLDFADLEVQALRALDDPAVLAHYHARWQAYLIDEAQDTNPVQAELLERLAGPARRTLVGDEKQSIYGFRRADPALFRAAGKRITEAGGASVALDRSFRTHAGLVDVTNRIFGPLLGALHTPLQAERPSPGGVTAHAWHLSDTKPKARAQAAEAAHITAQVQALLALPESGLGRPLRPGDVAVLTRGWAALRPIGKALAAAGIPVHEAGTGSLLATQEARDGLALLAAASHHDPAALVAVLRSPLGGADDTAIWDLVRAASDSDLFTALAASSDPRLERSRTLMADLRRLARHEPPSALLRRADYLTGYTAVLANLWDAERRSADWRGFTDFVQDLERQHEDTFTVVQVLRETLDAGVDVPRPLLEAGDAVTLTTMHSSKGLEWPVVITANLDWSPPPETADLLLDADLGVGLRRDQQASVPWTLIAARRRAREDAEARRLLYVALTRARDHLILTAGAPPKRGSLLDLLVPGLSAAGVPLTERTAADATGEPAPPVDPPAAPPVSAYWTDPVHLGESLPTATTAAAPPTTAQSDADWAELLDLLDPTWTAWAAALASCGVPAPSDVHVDLPVAGRVSGHSALMLWRRAGGDVLLVDTAPPGTRALTVHLTDDPADVARRLHDLL</sequence>
<dbReference type="Proteomes" id="UP000197208">
    <property type="component" value="Unassembled WGS sequence"/>
</dbReference>
<dbReference type="InterPro" id="IPR000212">
    <property type="entry name" value="DNA_helicase_UvrD/REP"/>
</dbReference>
<dbReference type="OrthoDB" id="9810135at2"/>
<dbReference type="Pfam" id="PF00580">
    <property type="entry name" value="UvrD-helicase"/>
    <property type="match status" value="1"/>
</dbReference>
<reference evidence="12 13" key="1">
    <citation type="submission" date="2017-05" db="EMBL/GenBank/DDBJ databases">
        <title>De novo genome assembly of Deniococcus indicus strain DR1.</title>
        <authorList>
            <person name="Chauhan D."/>
            <person name="Yennamalli R.M."/>
            <person name="Priyadarshini R."/>
        </authorList>
    </citation>
    <scope>NUCLEOTIDE SEQUENCE [LARGE SCALE GENOMIC DNA]</scope>
    <source>
        <strain evidence="12 13">DR1</strain>
    </source>
</reference>
<dbReference type="Gene3D" id="1.10.486.10">
    <property type="entry name" value="PCRA, domain 4"/>
    <property type="match status" value="1"/>
</dbReference>
<keyword evidence="2 9" id="KW-0378">Hydrolase</keyword>
<evidence type="ECO:0000259" key="11">
    <source>
        <dbReference type="PROSITE" id="PS51217"/>
    </source>
</evidence>
<keyword evidence="5" id="KW-0413">Isomerase</keyword>
<dbReference type="InterPro" id="IPR014016">
    <property type="entry name" value="UvrD-like_ATP-bd"/>
</dbReference>
<comment type="catalytic activity">
    <reaction evidence="6">
        <text>Couples ATP hydrolysis with the unwinding of duplex DNA by translocating in the 3'-5' direction.</text>
        <dbReference type="EC" id="5.6.2.4"/>
    </reaction>
</comment>
<dbReference type="AlphaFoldDB" id="A0A246BHC2"/>
<dbReference type="GO" id="GO:0003677">
    <property type="term" value="F:DNA binding"/>
    <property type="evidence" value="ECO:0007669"/>
    <property type="project" value="InterPro"/>
</dbReference>
<keyword evidence="4 9" id="KW-0067">ATP-binding</keyword>
<dbReference type="PROSITE" id="PS51217">
    <property type="entry name" value="UVRD_HELICASE_CTER"/>
    <property type="match status" value="1"/>
</dbReference>
<evidence type="ECO:0000256" key="5">
    <source>
        <dbReference type="ARBA" id="ARBA00023235"/>
    </source>
</evidence>
<dbReference type="GO" id="GO:0033202">
    <property type="term" value="C:DNA helicase complex"/>
    <property type="evidence" value="ECO:0007669"/>
    <property type="project" value="TreeGrafter"/>
</dbReference>
<gene>
    <name evidence="12" type="ORF">CBQ26_15100</name>
</gene>
<evidence type="ECO:0000256" key="1">
    <source>
        <dbReference type="ARBA" id="ARBA00022741"/>
    </source>
</evidence>
<dbReference type="PANTHER" id="PTHR11070">
    <property type="entry name" value="UVRD / RECB / PCRA DNA HELICASE FAMILY MEMBER"/>
    <property type="match status" value="1"/>
</dbReference>
<dbReference type="EMBL" id="NHMK01000023">
    <property type="protein sequence ID" value="OWL94619.1"/>
    <property type="molecule type" value="Genomic_DNA"/>
</dbReference>
<dbReference type="SUPFAM" id="SSF52540">
    <property type="entry name" value="P-loop containing nucleoside triphosphate hydrolases"/>
    <property type="match status" value="1"/>
</dbReference>
<evidence type="ECO:0000313" key="12">
    <source>
        <dbReference type="EMBL" id="OWL94619.1"/>
    </source>
</evidence>
<comment type="catalytic activity">
    <reaction evidence="8">
        <text>ATP + H2O = ADP + phosphate + H(+)</text>
        <dbReference type="Rhea" id="RHEA:13065"/>
        <dbReference type="ChEBI" id="CHEBI:15377"/>
        <dbReference type="ChEBI" id="CHEBI:15378"/>
        <dbReference type="ChEBI" id="CHEBI:30616"/>
        <dbReference type="ChEBI" id="CHEBI:43474"/>
        <dbReference type="ChEBI" id="CHEBI:456216"/>
        <dbReference type="EC" id="5.6.2.4"/>
    </reaction>
</comment>
<dbReference type="GO" id="GO:0016887">
    <property type="term" value="F:ATP hydrolysis activity"/>
    <property type="evidence" value="ECO:0007669"/>
    <property type="project" value="RHEA"/>
</dbReference>
<keyword evidence="13" id="KW-1185">Reference proteome</keyword>
<proteinExistence type="predicted"/>
<keyword evidence="3 9" id="KW-0347">Helicase</keyword>
<comment type="caution">
    <text evidence="12">The sequence shown here is derived from an EMBL/GenBank/DDBJ whole genome shotgun (WGS) entry which is preliminary data.</text>
</comment>
<evidence type="ECO:0000256" key="7">
    <source>
        <dbReference type="ARBA" id="ARBA00034808"/>
    </source>
</evidence>
<dbReference type="PROSITE" id="PS51198">
    <property type="entry name" value="UVRD_HELICASE_ATP_BIND"/>
    <property type="match status" value="1"/>
</dbReference>
<evidence type="ECO:0000256" key="8">
    <source>
        <dbReference type="ARBA" id="ARBA00048988"/>
    </source>
</evidence>
<dbReference type="GO" id="GO:0005829">
    <property type="term" value="C:cytosol"/>
    <property type="evidence" value="ECO:0007669"/>
    <property type="project" value="TreeGrafter"/>
</dbReference>
<dbReference type="PANTHER" id="PTHR11070:SF59">
    <property type="entry name" value="DNA 3'-5' HELICASE"/>
    <property type="match status" value="1"/>
</dbReference>
<name>A0A246BHC2_9DEIO</name>
<dbReference type="Pfam" id="PF13361">
    <property type="entry name" value="UvrD_C"/>
    <property type="match status" value="1"/>
</dbReference>
<dbReference type="GO" id="GO:0043138">
    <property type="term" value="F:3'-5' DNA helicase activity"/>
    <property type="evidence" value="ECO:0007669"/>
    <property type="project" value="UniProtKB-EC"/>
</dbReference>
<dbReference type="GO" id="GO:0005524">
    <property type="term" value="F:ATP binding"/>
    <property type="evidence" value="ECO:0007669"/>
    <property type="project" value="UniProtKB-UniRule"/>
</dbReference>
<evidence type="ECO:0000256" key="3">
    <source>
        <dbReference type="ARBA" id="ARBA00022806"/>
    </source>
</evidence>
<feature type="domain" description="UvrD-like helicase ATP-binding" evidence="10">
    <location>
        <begin position="1"/>
        <end position="416"/>
    </location>
</feature>
<evidence type="ECO:0000256" key="4">
    <source>
        <dbReference type="ARBA" id="ARBA00022840"/>
    </source>
</evidence>
<evidence type="ECO:0000256" key="9">
    <source>
        <dbReference type="PROSITE-ProRule" id="PRU00560"/>
    </source>
</evidence>
<organism evidence="12 13">
    <name type="scientific">Deinococcus indicus</name>
    <dbReference type="NCBI Taxonomy" id="223556"/>
    <lineage>
        <taxon>Bacteria</taxon>
        <taxon>Thermotogati</taxon>
        <taxon>Deinococcota</taxon>
        <taxon>Deinococci</taxon>
        <taxon>Deinococcales</taxon>
        <taxon>Deinococcaceae</taxon>
        <taxon>Deinococcus</taxon>
    </lineage>
</organism>
<dbReference type="Gene3D" id="3.40.50.300">
    <property type="entry name" value="P-loop containing nucleotide triphosphate hydrolases"/>
    <property type="match status" value="4"/>
</dbReference>
<evidence type="ECO:0000313" key="13">
    <source>
        <dbReference type="Proteomes" id="UP000197208"/>
    </source>
</evidence>
<protein>
    <recommendedName>
        <fullName evidence="7">DNA 3'-5' helicase</fullName>
        <ecNumber evidence="7">5.6.2.4</ecNumber>
    </recommendedName>
</protein>
<evidence type="ECO:0000256" key="2">
    <source>
        <dbReference type="ARBA" id="ARBA00022801"/>
    </source>
</evidence>
<dbReference type="RefSeq" id="WP_088249474.1">
    <property type="nucleotide sequence ID" value="NZ_NHMK01000023.1"/>
</dbReference>
<dbReference type="InterPro" id="IPR027417">
    <property type="entry name" value="P-loop_NTPase"/>
</dbReference>
<evidence type="ECO:0000259" key="10">
    <source>
        <dbReference type="PROSITE" id="PS51198"/>
    </source>
</evidence>
<feature type="domain" description="UvrD-like helicase C-terminal" evidence="11">
    <location>
        <begin position="417"/>
        <end position="696"/>
    </location>
</feature>
<dbReference type="GO" id="GO:0000725">
    <property type="term" value="P:recombinational repair"/>
    <property type="evidence" value="ECO:0007669"/>
    <property type="project" value="TreeGrafter"/>
</dbReference>
<evidence type="ECO:0000256" key="6">
    <source>
        <dbReference type="ARBA" id="ARBA00034617"/>
    </source>
</evidence>